<dbReference type="Pfam" id="PF11807">
    <property type="entry name" value="UstYa"/>
    <property type="match status" value="1"/>
</dbReference>
<keyword evidence="3" id="KW-1133">Transmembrane helix</keyword>
<name>A0A1X7RXF8_ZYMT9</name>
<keyword evidence="3" id="KW-0472">Membrane</keyword>
<comment type="similarity">
    <text evidence="2">Belongs to the ustYa family.</text>
</comment>
<dbReference type="EMBL" id="LT853697">
    <property type="protein sequence ID" value="SMQ51940.1"/>
    <property type="molecule type" value="Genomic_DNA"/>
</dbReference>
<accession>A0A1X7RXF8</accession>
<dbReference type="PANTHER" id="PTHR33365:SF4">
    <property type="entry name" value="CYCLOCHLOROTINE BIOSYNTHESIS PROTEIN O"/>
    <property type="match status" value="1"/>
</dbReference>
<protein>
    <recommendedName>
        <fullName evidence="6">Tat pathway signal sequence</fullName>
    </recommendedName>
</protein>
<comment type="pathway">
    <text evidence="1">Mycotoxin biosynthesis.</text>
</comment>
<evidence type="ECO:0000256" key="3">
    <source>
        <dbReference type="SAM" id="Phobius"/>
    </source>
</evidence>
<feature type="transmembrane region" description="Helical" evidence="3">
    <location>
        <begin position="32"/>
        <end position="56"/>
    </location>
</feature>
<evidence type="ECO:0008006" key="6">
    <source>
        <dbReference type="Google" id="ProtNLM"/>
    </source>
</evidence>
<dbReference type="GO" id="GO:0043386">
    <property type="term" value="P:mycotoxin biosynthetic process"/>
    <property type="evidence" value="ECO:0007669"/>
    <property type="project" value="InterPro"/>
</dbReference>
<dbReference type="PANTHER" id="PTHR33365">
    <property type="entry name" value="YALI0B05434P"/>
    <property type="match status" value="1"/>
</dbReference>
<evidence type="ECO:0000256" key="1">
    <source>
        <dbReference type="ARBA" id="ARBA00004685"/>
    </source>
</evidence>
<gene>
    <name evidence="4" type="ORF">ZT3D7_G7093</name>
</gene>
<evidence type="ECO:0000313" key="4">
    <source>
        <dbReference type="EMBL" id="SMQ51940.1"/>
    </source>
</evidence>
<keyword evidence="5" id="KW-1185">Reference proteome</keyword>
<organism evidence="4 5">
    <name type="scientific">Zymoseptoria tritici (strain ST99CH_3D7)</name>
    <dbReference type="NCBI Taxonomy" id="1276538"/>
    <lineage>
        <taxon>Eukaryota</taxon>
        <taxon>Fungi</taxon>
        <taxon>Dikarya</taxon>
        <taxon>Ascomycota</taxon>
        <taxon>Pezizomycotina</taxon>
        <taxon>Dothideomycetes</taxon>
        <taxon>Dothideomycetidae</taxon>
        <taxon>Mycosphaerellales</taxon>
        <taxon>Mycosphaerellaceae</taxon>
        <taxon>Zymoseptoria</taxon>
    </lineage>
</organism>
<reference evidence="4 5" key="1">
    <citation type="submission" date="2016-06" db="EMBL/GenBank/DDBJ databases">
        <authorList>
            <person name="Kjaerup R.B."/>
            <person name="Dalgaard T.S."/>
            <person name="Juul-Madsen H.R."/>
        </authorList>
    </citation>
    <scope>NUCLEOTIDE SEQUENCE [LARGE SCALE GENOMIC DNA]</scope>
</reference>
<dbReference type="AlphaFoldDB" id="A0A1X7RXF8"/>
<proteinExistence type="inferred from homology"/>
<dbReference type="Proteomes" id="UP000215127">
    <property type="component" value="Chromosome 6"/>
</dbReference>
<dbReference type="InterPro" id="IPR021765">
    <property type="entry name" value="UstYa-like"/>
</dbReference>
<evidence type="ECO:0000313" key="5">
    <source>
        <dbReference type="Proteomes" id="UP000215127"/>
    </source>
</evidence>
<evidence type="ECO:0000256" key="2">
    <source>
        <dbReference type="ARBA" id="ARBA00035112"/>
    </source>
</evidence>
<keyword evidence="3" id="KW-0812">Transmembrane</keyword>
<sequence length="208" mass="24099">MRDEKTEVQFSLLSGEEDECLTERPHKRSLRFYLWGIVPAVIIYTLAVVAITSSAFDASCAGGPRIVPNILQDSIRYQPQTWQDHDMITHPYFGHPTADLDRRWKDLLKWSDVRIPEEEIHRLGREHEAVHFPDGGYFGMTTAHHNLHCLMRLHRHSHLDHYFPGMTAEEAELETRHTNGMMVHPKFGPVFVDRMNNESRIGVASRPH</sequence>